<dbReference type="InterPro" id="IPR006059">
    <property type="entry name" value="SBP"/>
</dbReference>
<protein>
    <submittedName>
        <fullName evidence="6">Extracellular solute-binding protein</fullName>
    </submittedName>
</protein>
<sequence length="467" mass="50374">MPFNHTIQRFLSVVAVILVMSIVTVACGGSQASNTSSEGSSAAGANASSAEKPAGNDIELGKNGPVKIDFWHIQASIYGDAVKEIVAQFNKEYEGKIIVNEVFQGSYTELNQKLRAALQGGGLPAVAMANEGDVLQYMKADQIVPLDTYINDPQYGLTQTEIDDILPAVLDRQRIPAYEGKTMSWPHGNSSTGIYYNTDILKQAGYDAPAKSWKEFEQQALDIYKKTGVPALVIGNGTGYGSHGFNFMTSLSTYGIDPISPDLSGVNFDNPQAVELLTVYKNLLDQKAILVAEDTEQEFTNGRAAMEIGTTARTTSKLELIGDKFGWGITIIPQGDPSNPTTNIGGGNQVLFKTKPEQELAGWLFLKYFAGPEGQAIYGAKTGYFPATLSSQDVDVLKQDYEANPQKEQAFKEVFPHGKAPVATAAGSMIQDAVNTAIMNVYSNKVSPADSLKSLQAEATKLLEEHK</sequence>
<dbReference type="CDD" id="cd14748">
    <property type="entry name" value="PBP2_UgpB"/>
    <property type="match status" value="1"/>
</dbReference>
<dbReference type="PANTHER" id="PTHR43649">
    <property type="entry name" value="ARABINOSE-BINDING PROTEIN-RELATED"/>
    <property type="match status" value="1"/>
</dbReference>
<comment type="caution">
    <text evidence="6">The sequence shown here is derived from an EMBL/GenBank/DDBJ whole genome shotgun (WGS) entry which is preliminary data.</text>
</comment>
<accession>A0A7X2Z4Z0</accession>
<feature type="region of interest" description="Disordered" evidence="5">
    <location>
        <begin position="33"/>
        <end position="58"/>
    </location>
</feature>
<dbReference type="Proteomes" id="UP000447876">
    <property type="component" value="Unassembled WGS sequence"/>
</dbReference>
<comment type="subcellular location">
    <subcellularLocation>
        <location evidence="1">Cell envelope</location>
    </subcellularLocation>
</comment>
<evidence type="ECO:0000256" key="5">
    <source>
        <dbReference type="SAM" id="MobiDB-lite"/>
    </source>
</evidence>
<gene>
    <name evidence="6" type="ORF">GNP95_22065</name>
</gene>
<feature type="compositionally biased region" description="Low complexity" evidence="5">
    <location>
        <begin position="33"/>
        <end position="51"/>
    </location>
</feature>
<evidence type="ECO:0000313" key="7">
    <source>
        <dbReference type="Proteomes" id="UP000447876"/>
    </source>
</evidence>
<dbReference type="OrthoDB" id="9795467at2"/>
<keyword evidence="3" id="KW-0813">Transport</keyword>
<evidence type="ECO:0000256" key="4">
    <source>
        <dbReference type="ARBA" id="ARBA00022729"/>
    </source>
</evidence>
<comment type="similarity">
    <text evidence="2">Belongs to the bacterial solute-binding protein 1 family.</text>
</comment>
<evidence type="ECO:0000313" key="6">
    <source>
        <dbReference type="EMBL" id="MUG47643.1"/>
    </source>
</evidence>
<evidence type="ECO:0000256" key="1">
    <source>
        <dbReference type="ARBA" id="ARBA00004196"/>
    </source>
</evidence>
<dbReference type="Pfam" id="PF13416">
    <property type="entry name" value="SBP_bac_8"/>
    <property type="match status" value="1"/>
</dbReference>
<dbReference type="PANTHER" id="PTHR43649:SF31">
    <property type="entry name" value="SN-GLYCEROL-3-PHOSPHATE-BINDING PERIPLASMIC PROTEIN UGPB"/>
    <property type="match status" value="1"/>
</dbReference>
<dbReference type="EMBL" id="WNZW01000014">
    <property type="protein sequence ID" value="MUG47643.1"/>
    <property type="molecule type" value="Genomic_DNA"/>
</dbReference>
<evidence type="ECO:0000256" key="2">
    <source>
        <dbReference type="ARBA" id="ARBA00008520"/>
    </source>
</evidence>
<dbReference type="InterPro" id="IPR050490">
    <property type="entry name" value="Bact_solute-bd_prot1"/>
</dbReference>
<keyword evidence="4" id="KW-0732">Signal</keyword>
<organism evidence="6 7">
    <name type="scientific">Paenibacillus woosongensis</name>
    <dbReference type="NCBI Taxonomy" id="307580"/>
    <lineage>
        <taxon>Bacteria</taxon>
        <taxon>Bacillati</taxon>
        <taxon>Bacillota</taxon>
        <taxon>Bacilli</taxon>
        <taxon>Bacillales</taxon>
        <taxon>Paenibacillaceae</taxon>
        <taxon>Paenibacillus</taxon>
    </lineage>
</organism>
<reference evidence="6 7" key="1">
    <citation type="submission" date="2019-11" db="EMBL/GenBank/DDBJ databases">
        <title>Draft genome sequences of five Paenibacillus species of dairy origin.</title>
        <authorList>
            <person name="Olajide A.M."/>
            <person name="Chen S."/>
            <person name="Lapointe G."/>
        </authorList>
    </citation>
    <scope>NUCLEOTIDE SEQUENCE [LARGE SCALE GENOMIC DNA]</scope>
    <source>
        <strain evidence="6 7">12CR55</strain>
    </source>
</reference>
<dbReference type="Gene3D" id="3.40.190.10">
    <property type="entry name" value="Periplasmic binding protein-like II"/>
    <property type="match status" value="1"/>
</dbReference>
<dbReference type="AlphaFoldDB" id="A0A7X2Z4Z0"/>
<proteinExistence type="inferred from homology"/>
<evidence type="ECO:0000256" key="3">
    <source>
        <dbReference type="ARBA" id="ARBA00022448"/>
    </source>
</evidence>
<dbReference type="RefSeq" id="WP_155613016.1">
    <property type="nucleotide sequence ID" value="NZ_WNZW01000014.1"/>
</dbReference>
<name>A0A7X2Z4Z0_9BACL</name>
<dbReference type="GO" id="GO:0030313">
    <property type="term" value="C:cell envelope"/>
    <property type="evidence" value="ECO:0007669"/>
    <property type="project" value="UniProtKB-SubCell"/>
</dbReference>
<dbReference type="SUPFAM" id="SSF53850">
    <property type="entry name" value="Periplasmic binding protein-like II"/>
    <property type="match status" value="1"/>
</dbReference>